<keyword evidence="1" id="KW-0479">Metal-binding</keyword>
<keyword evidence="5" id="KW-1185">Reference proteome</keyword>
<dbReference type="PROSITE" id="PS00028">
    <property type="entry name" value="ZINC_FINGER_C2H2_1"/>
    <property type="match status" value="1"/>
</dbReference>
<evidence type="ECO:0000313" key="5">
    <source>
        <dbReference type="Proteomes" id="UP001157006"/>
    </source>
</evidence>
<evidence type="ECO:0000313" key="4">
    <source>
        <dbReference type="EMBL" id="CAI8613672.1"/>
    </source>
</evidence>
<dbReference type="Gene3D" id="3.30.160.60">
    <property type="entry name" value="Classic Zinc Finger"/>
    <property type="match status" value="1"/>
</dbReference>
<reference evidence="4 5" key="1">
    <citation type="submission" date="2023-01" db="EMBL/GenBank/DDBJ databases">
        <authorList>
            <person name="Kreplak J."/>
        </authorList>
    </citation>
    <scope>NUCLEOTIDE SEQUENCE [LARGE SCALE GENOMIC DNA]</scope>
</reference>
<dbReference type="PANTHER" id="PTHR45730:SF109">
    <property type="entry name" value="ZINC FINGER PROTEIN KNUCKLES"/>
    <property type="match status" value="1"/>
</dbReference>
<feature type="compositionally biased region" description="Basic and acidic residues" evidence="2">
    <location>
        <begin position="1"/>
        <end position="17"/>
    </location>
</feature>
<keyword evidence="1" id="KW-0862">Zinc</keyword>
<accession>A0AAV1ATN8</accession>
<dbReference type="EMBL" id="OX451740">
    <property type="protein sequence ID" value="CAI8613672.1"/>
    <property type="molecule type" value="Genomic_DNA"/>
</dbReference>
<sequence>MCDTNHDSNKGKEKANEESGTNPRMEENQNNENKRKVRASEEEPDVEFKNNFGEEDSPFLLFGFIIDPTKGNQKAYSCNFCSKKFVTPQALGGHQHCHKSERKLKKNNETMNKAWEIFSNGNVGPGYQYYEFDILNQHVVGSPSFDAHDLHGSTLQHIPEINQDTVSRQVPMTEIEFGLVSEGGADSNVALEHKVTQEEEASKNTDLNLKL</sequence>
<proteinExistence type="predicted"/>
<dbReference type="Proteomes" id="UP001157006">
    <property type="component" value="Chromosome 5"/>
</dbReference>
<dbReference type="InterPro" id="IPR045320">
    <property type="entry name" value="JAGGED/SL1-like"/>
</dbReference>
<evidence type="ECO:0000259" key="3">
    <source>
        <dbReference type="PROSITE" id="PS50157"/>
    </source>
</evidence>
<dbReference type="InterPro" id="IPR036236">
    <property type="entry name" value="Znf_C2H2_sf"/>
</dbReference>
<dbReference type="PANTHER" id="PTHR45730">
    <property type="entry name" value="ZINC FINGER PROTEIN JAGGED"/>
    <property type="match status" value="1"/>
</dbReference>
<dbReference type="PROSITE" id="PS50157">
    <property type="entry name" value="ZINC_FINGER_C2H2_2"/>
    <property type="match status" value="1"/>
</dbReference>
<feature type="region of interest" description="Disordered" evidence="2">
    <location>
        <begin position="1"/>
        <end position="50"/>
    </location>
</feature>
<organism evidence="4 5">
    <name type="scientific">Vicia faba</name>
    <name type="common">Broad bean</name>
    <name type="synonym">Faba vulgaris</name>
    <dbReference type="NCBI Taxonomy" id="3906"/>
    <lineage>
        <taxon>Eukaryota</taxon>
        <taxon>Viridiplantae</taxon>
        <taxon>Streptophyta</taxon>
        <taxon>Embryophyta</taxon>
        <taxon>Tracheophyta</taxon>
        <taxon>Spermatophyta</taxon>
        <taxon>Magnoliopsida</taxon>
        <taxon>eudicotyledons</taxon>
        <taxon>Gunneridae</taxon>
        <taxon>Pentapetalae</taxon>
        <taxon>rosids</taxon>
        <taxon>fabids</taxon>
        <taxon>Fabales</taxon>
        <taxon>Fabaceae</taxon>
        <taxon>Papilionoideae</taxon>
        <taxon>50 kb inversion clade</taxon>
        <taxon>NPAAA clade</taxon>
        <taxon>Hologalegina</taxon>
        <taxon>IRL clade</taxon>
        <taxon>Fabeae</taxon>
        <taxon>Vicia</taxon>
    </lineage>
</organism>
<name>A0AAV1ATN8_VICFA</name>
<evidence type="ECO:0000256" key="1">
    <source>
        <dbReference type="PROSITE-ProRule" id="PRU00042"/>
    </source>
</evidence>
<gene>
    <name evidence="4" type="ORF">VFH_V091880</name>
</gene>
<dbReference type="AlphaFoldDB" id="A0AAV1ATN8"/>
<protein>
    <recommendedName>
        <fullName evidence="3">C2H2-type domain-containing protein</fullName>
    </recommendedName>
</protein>
<evidence type="ECO:0000256" key="2">
    <source>
        <dbReference type="SAM" id="MobiDB-lite"/>
    </source>
</evidence>
<dbReference type="GO" id="GO:0008270">
    <property type="term" value="F:zinc ion binding"/>
    <property type="evidence" value="ECO:0007669"/>
    <property type="project" value="UniProtKB-KW"/>
</dbReference>
<feature type="domain" description="C2H2-type" evidence="3">
    <location>
        <begin position="76"/>
        <end position="103"/>
    </location>
</feature>
<feature type="compositionally biased region" description="Basic and acidic residues" evidence="2">
    <location>
        <begin position="24"/>
        <end position="41"/>
    </location>
</feature>
<keyword evidence="1" id="KW-0863">Zinc-finger</keyword>
<dbReference type="GO" id="GO:0003700">
    <property type="term" value="F:DNA-binding transcription factor activity"/>
    <property type="evidence" value="ECO:0007669"/>
    <property type="project" value="InterPro"/>
</dbReference>
<dbReference type="InterPro" id="IPR013087">
    <property type="entry name" value="Znf_C2H2_type"/>
</dbReference>
<dbReference type="SUPFAM" id="SSF57667">
    <property type="entry name" value="beta-beta-alpha zinc fingers"/>
    <property type="match status" value="1"/>
</dbReference>